<reference evidence="2" key="1">
    <citation type="submission" date="2021-03" db="EMBL/GenBank/DDBJ databases">
        <authorList>
            <person name="Tran Van P."/>
        </authorList>
    </citation>
    <scope>NUCLEOTIDE SEQUENCE</scope>
</reference>
<evidence type="ECO:0000256" key="1">
    <source>
        <dbReference type="SAM" id="MobiDB-lite"/>
    </source>
</evidence>
<name>A0ABN7P8R6_TIMPD</name>
<feature type="compositionally biased region" description="Basic residues" evidence="1">
    <location>
        <begin position="71"/>
        <end position="94"/>
    </location>
</feature>
<gene>
    <name evidence="2" type="ORF">TPAB3V08_LOCUS11155</name>
</gene>
<dbReference type="EMBL" id="CAJPIN010032423">
    <property type="protein sequence ID" value="CAG2064208.1"/>
    <property type="molecule type" value="Genomic_DNA"/>
</dbReference>
<dbReference type="Proteomes" id="UP001153148">
    <property type="component" value="Unassembled WGS sequence"/>
</dbReference>
<evidence type="ECO:0000313" key="3">
    <source>
        <dbReference type="Proteomes" id="UP001153148"/>
    </source>
</evidence>
<dbReference type="InterPro" id="IPR029614">
    <property type="entry name" value="CECR2"/>
</dbReference>
<feature type="region of interest" description="Disordered" evidence="1">
    <location>
        <begin position="66"/>
        <end position="108"/>
    </location>
</feature>
<dbReference type="PANTHER" id="PTHR47092:SF1">
    <property type="entry name" value="CHROMATIN REMODELING REGULATOR CECR2"/>
    <property type="match status" value="1"/>
</dbReference>
<organism evidence="2 3">
    <name type="scientific">Timema podura</name>
    <name type="common">Walking stick</name>
    <dbReference type="NCBI Taxonomy" id="61482"/>
    <lineage>
        <taxon>Eukaryota</taxon>
        <taxon>Metazoa</taxon>
        <taxon>Ecdysozoa</taxon>
        <taxon>Arthropoda</taxon>
        <taxon>Hexapoda</taxon>
        <taxon>Insecta</taxon>
        <taxon>Pterygota</taxon>
        <taxon>Neoptera</taxon>
        <taxon>Polyneoptera</taxon>
        <taxon>Phasmatodea</taxon>
        <taxon>Timematodea</taxon>
        <taxon>Timematoidea</taxon>
        <taxon>Timematidae</taxon>
        <taxon>Timema</taxon>
    </lineage>
</organism>
<proteinExistence type="predicted"/>
<evidence type="ECO:0000313" key="2">
    <source>
        <dbReference type="EMBL" id="CAG2064208.1"/>
    </source>
</evidence>
<protein>
    <submittedName>
        <fullName evidence="2">Uncharacterized protein</fullName>
    </submittedName>
</protein>
<keyword evidence="3" id="KW-1185">Reference proteome</keyword>
<sequence>MRSDRMKHRLGDWAVLIDFLQEAPTTSLSNGINNLESDSLRVEPLGHDENNSAFWYFYGTRLYREDFPKNPQKKKPKERRKKGREDKRRKKHIVKSPAESESDEGPSMGTGIWQVICFTEEDWDKVTGNFKDSISKTERSLYRTLSEDFLPEIPRLFAEKERLQ</sequence>
<comment type="caution">
    <text evidence="2">The sequence shown here is derived from an EMBL/GenBank/DDBJ whole genome shotgun (WGS) entry which is preliminary data.</text>
</comment>
<accession>A0ABN7P8R6</accession>
<dbReference type="PANTHER" id="PTHR47092">
    <property type="entry name" value="CAT EYE SYNDROME CRITICAL REGION PROTEIN 2"/>
    <property type="match status" value="1"/>
</dbReference>
<feature type="non-terminal residue" evidence="2">
    <location>
        <position position="164"/>
    </location>
</feature>